<dbReference type="SUPFAM" id="SSF55961">
    <property type="entry name" value="Bet v1-like"/>
    <property type="match status" value="1"/>
</dbReference>
<protein>
    <submittedName>
        <fullName evidence="3">START domain-containing protein</fullName>
    </submittedName>
</protein>
<comment type="caution">
    <text evidence="3">The sequence shown here is derived from an EMBL/GenBank/DDBJ whole genome shotgun (WGS) entry which is preliminary data.</text>
</comment>
<evidence type="ECO:0000313" key="3">
    <source>
        <dbReference type="EMBL" id="MFC3854178.1"/>
    </source>
</evidence>
<dbReference type="PANTHER" id="PTHR19308:SF14">
    <property type="entry name" value="START DOMAIN-CONTAINING PROTEIN"/>
    <property type="match status" value="1"/>
</dbReference>
<evidence type="ECO:0000313" key="4">
    <source>
        <dbReference type="Proteomes" id="UP001595617"/>
    </source>
</evidence>
<gene>
    <name evidence="3" type="ORF">ACFOOG_15145</name>
</gene>
<organism evidence="3 4">
    <name type="scientific">Saccharospirillum mangrovi</name>
    <dbReference type="NCBI Taxonomy" id="2161747"/>
    <lineage>
        <taxon>Bacteria</taxon>
        <taxon>Pseudomonadati</taxon>
        <taxon>Pseudomonadota</taxon>
        <taxon>Gammaproteobacteria</taxon>
        <taxon>Oceanospirillales</taxon>
        <taxon>Saccharospirillaceae</taxon>
        <taxon>Saccharospirillum</taxon>
    </lineage>
</organism>
<dbReference type="Pfam" id="PF01852">
    <property type="entry name" value="START"/>
    <property type="match status" value="1"/>
</dbReference>
<dbReference type="PROSITE" id="PS50848">
    <property type="entry name" value="START"/>
    <property type="match status" value="1"/>
</dbReference>
<dbReference type="InterPro" id="IPR051213">
    <property type="entry name" value="START_lipid_transfer"/>
</dbReference>
<dbReference type="RefSeq" id="WP_380698202.1">
    <property type="nucleotide sequence ID" value="NZ_JBHRYR010000005.1"/>
</dbReference>
<dbReference type="InterPro" id="IPR002913">
    <property type="entry name" value="START_lipid-bd_dom"/>
</dbReference>
<dbReference type="Proteomes" id="UP001595617">
    <property type="component" value="Unassembled WGS sequence"/>
</dbReference>
<feature type="signal peptide" evidence="1">
    <location>
        <begin position="1"/>
        <end position="21"/>
    </location>
</feature>
<dbReference type="InterPro" id="IPR028347">
    <property type="entry name" value="START_dom_prot"/>
</dbReference>
<keyword evidence="4" id="KW-1185">Reference proteome</keyword>
<feature type="domain" description="START" evidence="2">
    <location>
        <begin position="25"/>
        <end position="205"/>
    </location>
</feature>
<keyword evidence="1" id="KW-0732">Signal</keyword>
<accession>A0ABV8A052</accession>
<proteinExistence type="predicted"/>
<dbReference type="Gene3D" id="3.30.530.20">
    <property type="match status" value="1"/>
</dbReference>
<dbReference type="PIRSF" id="PIRSF039033">
    <property type="entry name" value="START_dom"/>
    <property type="match status" value="1"/>
</dbReference>
<feature type="chain" id="PRO_5047263830" evidence="1">
    <location>
        <begin position="22"/>
        <end position="205"/>
    </location>
</feature>
<reference evidence="4" key="1">
    <citation type="journal article" date="2019" name="Int. J. Syst. Evol. Microbiol.">
        <title>The Global Catalogue of Microorganisms (GCM) 10K type strain sequencing project: providing services to taxonomists for standard genome sequencing and annotation.</title>
        <authorList>
            <consortium name="The Broad Institute Genomics Platform"/>
            <consortium name="The Broad Institute Genome Sequencing Center for Infectious Disease"/>
            <person name="Wu L."/>
            <person name="Ma J."/>
        </authorList>
    </citation>
    <scope>NUCLEOTIDE SEQUENCE [LARGE SCALE GENOMIC DNA]</scope>
    <source>
        <strain evidence="4">IBRC 10765</strain>
    </source>
</reference>
<evidence type="ECO:0000259" key="2">
    <source>
        <dbReference type="PROSITE" id="PS50848"/>
    </source>
</evidence>
<dbReference type="InterPro" id="IPR023393">
    <property type="entry name" value="START-like_dom_sf"/>
</dbReference>
<dbReference type="PANTHER" id="PTHR19308">
    <property type="entry name" value="PHOSPHATIDYLCHOLINE TRANSFER PROTEIN"/>
    <property type="match status" value="1"/>
</dbReference>
<dbReference type="EMBL" id="JBHRYR010000005">
    <property type="protein sequence ID" value="MFC3854178.1"/>
    <property type="molecule type" value="Genomic_DNA"/>
</dbReference>
<name>A0ABV8A052_9GAMM</name>
<sequence>MQKTIVSLISLALILSQPVFAVPPSDSSWELEKEKDDITVYLRQTELSPIKEFYGYTTLSTTTEELLSLYMDAEACSQWVPTCALSFLVDQPSANEFTLYQQLKTPWPLKNRDYLFTNHVTTYPDTGEVVIVFSDIPDSSQYDGCCTRAVRYQGQWRFIPNGNEQVTVIYQNSFDPGGFPAAVVNSAIVDMPIDTLVNMRRLLEQ</sequence>
<evidence type="ECO:0000256" key="1">
    <source>
        <dbReference type="SAM" id="SignalP"/>
    </source>
</evidence>